<protein>
    <submittedName>
        <fullName evidence="2">Uncharacterized protein</fullName>
    </submittedName>
</protein>
<accession>A0AC35GSA8</accession>
<dbReference type="WBParaSite" id="PS1159_v2.g7978.t1">
    <property type="protein sequence ID" value="PS1159_v2.g7978.t1"/>
    <property type="gene ID" value="PS1159_v2.g7978"/>
</dbReference>
<proteinExistence type="predicted"/>
<evidence type="ECO:0000313" key="1">
    <source>
        <dbReference type="Proteomes" id="UP000887580"/>
    </source>
</evidence>
<dbReference type="Proteomes" id="UP000887580">
    <property type="component" value="Unplaced"/>
</dbReference>
<organism evidence="1 2">
    <name type="scientific">Panagrolaimus sp. PS1159</name>
    <dbReference type="NCBI Taxonomy" id="55785"/>
    <lineage>
        <taxon>Eukaryota</taxon>
        <taxon>Metazoa</taxon>
        <taxon>Ecdysozoa</taxon>
        <taxon>Nematoda</taxon>
        <taxon>Chromadorea</taxon>
        <taxon>Rhabditida</taxon>
        <taxon>Tylenchina</taxon>
        <taxon>Panagrolaimomorpha</taxon>
        <taxon>Panagrolaimoidea</taxon>
        <taxon>Panagrolaimidae</taxon>
        <taxon>Panagrolaimus</taxon>
    </lineage>
</organism>
<evidence type="ECO:0000313" key="2">
    <source>
        <dbReference type="WBParaSite" id="PS1159_v2.g7978.t1"/>
    </source>
</evidence>
<name>A0AC35GSA8_9BILA</name>
<reference evidence="2" key="1">
    <citation type="submission" date="2022-11" db="UniProtKB">
        <authorList>
            <consortium name="WormBaseParasite"/>
        </authorList>
    </citation>
    <scope>IDENTIFICATION</scope>
</reference>
<sequence length="131" mass="15301">MALKIEKDGNAFANKFGFNHDPSTCYELLNSTAEPPLPVMEQGMLANKAVLNGYESYLKFPHIHLNRCYLLYEKFKSSPVDKIKDNENVDKMKELLHLIKSSEDNIVEWFKWISLVENEKFIRLNAEYRLS</sequence>